<dbReference type="Proteomes" id="UP000447873">
    <property type="component" value="Unassembled WGS sequence"/>
</dbReference>
<dbReference type="EMBL" id="WNWS01000028">
    <property type="protein sequence ID" value="KAE9986625.1"/>
    <property type="molecule type" value="Genomic_DNA"/>
</dbReference>
<dbReference type="AlphaFoldDB" id="A0A8H3VET5"/>
<organism evidence="2 3">
    <name type="scientific">Venturia inaequalis</name>
    <name type="common">Apple scab fungus</name>
    <dbReference type="NCBI Taxonomy" id="5025"/>
    <lineage>
        <taxon>Eukaryota</taxon>
        <taxon>Fungi</taxon>
        <taxon>Dikarya</taxon>
        <taxon>Ascomycota</taxon>
        <taxon>Pezizomycotina</taxon>
        <taxon>Dothideomycetes</taxon>
        <taxon>Pleosporomycetidae</taxon>
        <taxon>Venturiales</taxon>
        <taxon>Venturiaceae</taxon>
        <taxon>Venturia</taxon>
    </lineage>
</organism>
<feature type="compositionally biased region" description="Basic residues" evidence="1">
    <location>
        <begin position="1"/>
        <end position="31"/>
    </location>
</feature>
<protein>
    <submittedName>
        <fullName evidence="2">Uncharacterized protein</fullName>
    </submittedName>
</protein>
<sequence length="273" mass="31050">MPQKGAKSRSTKKSQKNKAKAKGKTKAKAKAKANAENKGPQIKEVELFEDLLEEAEVQGPDFHLMGEDISIWDLQSIVDLWHGTKIHIPILKSDPEGNKELQEEVTLGKIPGCQLHGFEMIRDGLLDANGKVIGAFAVPEYISHSAAKRAWDYIRNKYPYQKVLFPVPDDRFSDRTFRVHMPVIIVDGTLDDPPHDFSWRCPPNMLDDGAFYLHEMSLTQGALDTLHERLGEQRSRNVLSDHERVRYVLSLLFLYPDHDCETEDGEIEETESE</sequence>
<evidence type="ECO:0000256" key="1">
    <source>
        <dbReference type="SAM" id="MobiDB-lite"/>
    </source>
</evidence>
<proteinExistence type="predicted"/>
<evidence type="ECO:0000313" key="2">
    <source>
        <dbReference type="EMBL" id="KAE9986625.1"/>
    </source>
</evidence>
<reference evidence="2 3" key="1">
    <citation type="submission" date="2018-12" db="EMBL/GenBank/DDBJ databases">
        <title>Venturia inaequalis Genome Resource.</title>
        <authorList>
            <person name="Lichtner F.J."/>
        </authorList>
    </citation>
    <scope>NUCLEOTIDE SEQUENCE [LARGE SCALE GENOMIC DNA]</scope>
    <source>
        <strain evidence="2 3">120213</strain>
    </source>
</reference>
<evidence type="ECO:0000313" key="3">
    <source>
        <dbReference type="Proteomes" id="UP000447873"/>
    </source>
</evidence>
<name>A0A8H3VET5_VENIN</name>
<gene>
    <name evidence="2" type="ORF">EG328_005234</name>
</gene>
<feature type="region of interest" description="Disordered" evidence="1">
    <location>
        <begin position="1"/>
        <end position="38"/>
    </location>
</feature>
<comment type="caution">
    <text evidence="2">The sequence shown here is derived from an EMBL/GenBank/DDBJ whole genome shotgun (WGS) entry which is preliminary data.</text>
</comment>
<accession>A0A8H3VET5</accession>